<sequence length="1414" mass="154712">MAQTQTMLYSQALEQHQISNRDHRAHTALSPGPDEVLVNLKFSGLCHSSLHSWKGNSSTRKRHRVDGHEGTGVVTAIGNDVNDIKKGDHVGVQWINKTCGICDADKRLDFASCPHARMTGYSVDGTFGEYCITQACHAVRIPKQFPLDTVAPIICAGTTCFRAVQESDAKTDDIVAIVGPPGGLGSLTCQYAKARGCRVLAISSGENSELLYKQKIGVDFYLDYRSSKDVAVEVQRITGCGTDAVILIEGTETLLKGALQYVRPRGTIVVMGLPPGAPVGVDVSNLMSRMAQIKASPCGETREQIEEAMRIFVNKRFYQPCHVLGLDQLPQFLKAVRRDNPKEISPEAALSYGDQLLGEAVIKIPNSVHQRPVNPPNPQPTFYQNNYNIGTFLAYRLEELGIREYFVVPGDSNLSLLDGLLKNPNLRMVGCCNELNTGYAADGYARLSPTRIAAVVVPYIVGSLSVLNAVSGACSQNIKLIVLAGCPGTSMLDSGSFLHHAPTTRNKDQGLDAFRGVTAASVRLDSAETAVDLLDDTIGKCLDSSLPVYIEVPNNLVSAACAHPSPLSRKVAARGDPYILNEAVNTITDIWNSSRNPVLILGSLARRSLHHDHVELLADKLGCAVLCQPDGRCINESHPQYCGQFWSGMTNPEGEHFVMNSDLWLVIGGNWSDLHAFRVDIHQEKHRIISVDKDWVRLPEGKRIEPVKIHTLVAHLIESDMDSKSESVPRPKPLLGCLPPDGPETPEAPVTLKSTMSGIQELIKEHDTLFCDAGESWFVANHILLPPGADCQMQFPYCAIGWALPAGFGSQLGRTRGRSIILIGDGGFQMTAQELSTMIRQKVNPVIFVFNNLGYKIETAVHEGPYNYIANWDYAKLASVFSAKPHSLSHNPYARKEEEDLEGNPAMFSVQVKTQGDLKSALNRVDEEPDKLAFLEICTQPDDRTEELQLLGSMIAKNSTEEQTQSKSPDTKPVKEVKADPSNGLTHGAENGTTDVSDESIPKGPKRPLIPSSNGCDGDKDGKDLLASRIKITLSSDPKPLPAPDAPGVTSFKTCTDHMIQARWTAEKGWGSPGLVPYGPLSIPPIANTLHYSTQCFEGLKIYRGFDGKLRLFRPDLNCERMLSSAKRIGLPQFDSNELLHLIRAICAVEAPKWLSKDRRGQCMYIRPTLLGTSEGLGINTPQEALLYIVLSYALSTSAKPSRKPKNLRLWSSTEDMVRAWPGGTGHVKVGSNYGPSLQAQNKAQKLGYDQVLWLFGPDCQVTEAGAANFFVIWETMDGGLQMVTAPLEDQMVLPGVTRRSILELARERLSNGPLQVNMPDESSQVVEPLEVLEEWFTIHDIVDAANQGRLRGAFSAGTACFIAPVSCITYGTHEVDVPVDAVPYAFVLQKWLSDIMYGEKQSPWAEVVEEYVA</sequence>
<dbReference type="InterPro" id="IPR013154">
    <property type="entry name" value="ADH-like_N"/>
</dbReference>
<dbReference type="InterPro" id="IPR012110">
    <property type="entry name" value="PDC/IPDC-like"/>
</dbReference>
<dbReference type="RefSeq" id="XP_025473442.1">
    <property type="nucleotide sequence ID" value="XM_025616887.1"/>
</dbReference>
<evidence type="ECO:0000256" key="3">
    <source>
        <dbReference type="ARBA" id="ARBA00001947"/>
    </source>
</evidence>
<dbReference type="Proteomes" id="UP000246702">
    <property type="component" value="Unassembled WGS sequence"/>
</dbReference>
<dbReference type="Gene3D" id="3.20.10.10">
    <property type="entry name" value="D-amino Acid Aminotransferase, subunit A, domain 2"/>
    <property type="match status" value="1"/>
</dbReference>
<feature type="compositionally biased region" description="Basic and acidic residues" evidence="21">
    <location>
        <begin position="969"/>
        <end position="979"/>
    </location>
</feature>
<keyword evidence="18" id="KW-0456">Lyase</keyword>
<evidence type="ECO:0000256" key="17">
    <source>
        <dbReference type="ARBA" id="ARBA00023052"/>
    </source>
</evidence>
<dbReference type="GO" id="GO:0004737">
    <property type="term" value="F:pyruvate decarboxylase activity"/>
    <property type="evidence" value="ECO:0007669"/>
    <property type="project" value="UniProtKB-EC"/>
</dbReference>
<evidence type="ECO:0000256" key="5">
    <source>
        <dbReference type="ARBA" id="ARBA00007812"/>
    </source>
</evidence>
<evidence type="ECO:0000256" key="14">
    <source>
        <dbReference type="ARBA" id="ARBA00022898"/>
    </source>
</evidence>
<proteinExistence type="inferred from homology"/>
<dbReference type="CDD" id="cd02005">
    <property type="entry name" value="TPP_PDC_IPDC"/>
    <property type="match status" value="1"/>
</dbReference>
<dbReference type="InterPro" id="IPR018300">
    <property type="entry name" value="Aminotrans_IV_CS"/>
</dbReference>
<dbReference type="InterPro" id="IPR047214">
    <property type="entry name" value="TPP_PDC_IPDC"/>
</dbReference>
<feature type="domain" description="Thiamine pyrophosphate enzyme central" evidence="23">
    <location>
        <begin position="586"/>
        <end position="699"/>
    </location>
</feature>
<evidence type="ECO:0000256" key="2">
    <source>
        <dbReference type="ARBA" id="ARBA00001933"/>
    </source>
</evidence>
<evidence type="ECO:0000256" key="1">
    <source>
        <dbReference type="ARBA" id="ARBA00001041"/>
    </source>
</evidence>
<dbReference type="PROSITE" id="PS00059">
    <property type="entry name" value="ADH_ZINC"/>
    <property type="match status" value="1"/>
</dbReference>
<dbReference type="SUPFAM" id="SSF51735">
    <property type="entry name" value="NAD(P)-binding Rossmann-fold domains"/>
    <property type="match status" value="1"/>
</dbReference>
<dbReference type="SUPFAM" id="SSF56752">
    <property type="entry name" value="D-aminoacid aminotransferase-like PLP-dependent enzymes"/>
    <property type="match status" value="1"/>
</dbReference>
<comment type="similarity">
    <text evidence="5">Belongs to the TPP enzyme family.</text>
</comment>
<dbReference type="Gene3D" id="3.30.470.10">
    <property type="match status" value="1"/>
</dbReference>
<dbReference type="GO" id="GO:0000949">
    <property type="term" value="P:aromatic amino acid family catabolic process to alcohol via Ehrlich pathway"/>
    <property type="evidence" value="ECO:0007669"/>
    <property type="project" value="TreeGrafter"/>
</dbReference>
<dbReference type="GO" id="GO:0000287">
    <property type="term" value="F:magnesium ion binding"/>
    <property type="evidence" value="ECO:0007669"/>
    <property type="project" value="InterPro"/>
</dbReference>
<comment type="similarity">
    <text evidence="6 20">Belongs to the zinc-containing alcohol dehydrogenase family.</text>
</comment>
<dbReference type="InterPro" id="IPR036038">
    <property type="entry name" value="Aminotransferase-like"/>
</dbReference>
<evidence type="ECO:0000313" key="28">
    <source>
        <dbReference type="Proteomes" id="UP000246702"/>
    </source>
</evidence>
<evidence type="ECO:0000259" key="26">
    <source>
        <dbReference type="Pfam" id="PF08240"/>
    </source>
</evidence>
<dbReference type="Pfam" id="PF08240">
    <property type="entry name" value="ADH_N"/>
    <property type="match status" value="1"/>
</dbReference>
<dbReference type="SUPFAM" id="SSF52518">
    <property type="entry name" value="Thiamin diphosphate-binding fold (THDP-binding)"/>
    <property type="match status" value="2"/>
</dbReference>
<keyword evidence="28" id="KW-1185">Reference proteome</keyword>
<dbReference type="STRING" id="1450535.A0A317XEP7"/>
<evidence type="ECO:0000256" key="9">
    <source>
        <dbReference type="ARBA" id="ARBA00014422"/>
    </source>
</evidence>
<feature type="domain" description="Thiamine pyrophosphate enzyme TPP-binding" evidence="24">
    <location>
        <begin position="788"/>
        <end position="884"/>
    </location>
</feature>
<evidence type="ECO:0000259" key="22">
    <source>
        <dbReference type="Pfam" id="PF00107"/>
    </source>
</evidence>
<dbReference type="GO" id="GO:0008270">
    <property type="term" value="F:zinc ion binding"/>
    <property type="evidence" value="ECO:0007669"/>
    <property type="project" value="InterPro"/>
</dbReference>
<keyword evidence="12 20" id="KW-0862">Zinc</keyword>
<evidence type="ECO:0000256" key="10">
    <source>
        <dbReference type="ARBA" id="ARBA00022723"/>
    </source>
</evidence>
<evidence type="ECO:0000256" key="20">
    <source>
        <dbReference type="RuleBase" id="RU361277"/>
    </source>
</evidence>
<dbReference type="Gene3D" id="3.40.50.720">
    <property type="entry name" value="NAD(P)-binding Rossmann-like Domain"/>
    <property type="match status" value="1"/>
</dbReference>
<dbReference type="PANTHER" id="PTHR43452:SF1">
    <property type="entry name" value="PYRUVATE DECARBOXYLASE C186.09-RELATED"/>
    <property type="match status" value="1"/>
</dbReference>
<organism evidence="27 28">
    <name type="scientific">Aspergillus sclerotioniger CBS 115572</name>
    <dbReference type="NCBI Taxonomy" id="1450535"/>
    <lineage>
        <taxon>Eukaryota</taxon>
        <taxon>Fungi</taxon>
        <taxon>Dikarya</taxon>
        <taxon>Ascomycota</taxon>
        <taxon>Pezizomycotina</taxon>
        <taxon>Eurotiomycetes</taxon>
        <taxon>Eurotiomycetidae</taxon>
        <taxon>Eurotiales</taxon>
        <taxon>Aspergillaceae</taxon>
        <taxon>Aspergillus</taxon>
        <taxon>Aspergillus subgen. Circumdati</taxon>
    </lineage>
</organism>
<dbReference type="InterPro" id="IPR011032">
    <property type="entry name" value="GroES-like_sf"/>
</dbReference>
<feature type="domain" description="Thiamine pyrophosphate enzyme N-terminal TPP-binding" evidence="25">
    <location>
        <begin position="388"/>
        <end position="499"/>
    </location>
</feature>
<evidence type="ECO:0000259" key="25">
    <source>
        <dbReference type="Pfam" id="PF02776"/>
    </source>
</evidence>
<dbReference type="Pfam" id="PF02775">
    <property type="entry name" value="TPP_enzyme_C"/>
    <property type="match status" value="1"/>
</dbReference>
<dbReference type="CDD" id="cd07038">
    <property type="entry name" value="TPP_PYR_PDC_IPDC_like"/>
    <property type="match status" value="1"/>
</dbReference>
<dbReference type="InterPro" id="IPR029061">
    <property type="entry name" value="THDP-binding"/>
</dbReference>
<evidence type="ECO:0000256" key="8">
    <source>
        <dbReference type="ARBA" id="ARBA00013202"/>
    </source>
</evidence>
<dbReference type="InterPro" id="IPR001544">
    <property type="entry name" value="Aminotrans_IV"/>
</dbReference>
<dbReference type="InterPro" id="IPR029035">
    <property type="entry name" value="DHS-like_NAD/FAD-binding_dom"/>
</dbReference>
<evidence type="ECO:0000256" key="19">
    <source>
        <dbReference type="RuleBase" id="RU004516"/>
    </source>
</evidence>
<comment type="cofactor">
    <cofactor evidence="2 19">
        <name>pyridoxal 5'-phosphate</name>
        <dbReference type="ChEBI" id="CHEBI:597326"/>
    </cofactor>
</comment>
<evidence type="ECO:0000313" key="27">
    <source>
        <dbReference type="EMBL" id="PWY96681.1"/>
    </source>
</evidence>
<accession>A0A317XEP7</accession>
<gene>
    <name evidence="27" type="ORF">BO94DRAFT_619770</name>
</gene>
<feature type="domain" description="Alcohol dehydrogenase-like N-terminal" evidence="26">
    <location>
        <begin position="32"/>
        <end position="143"/>
    </location>
</feature>
<reference evidence="27 28" key="1">
    <citation type="submission" date="2016-12" db="EMBL/GenBank/DDBJ databases">
        <title>The genomes of Aspergillus section Nigri reveals drivers in fungal speciation.</title>
        <authorList>
            <consortium name="DOE Joint Genome Institute"/>
            <person name="Vesth T.C."/>
            <person name="Nybo J."/>
            <person name="Theobald S."/>
            <person name="Brandl J."/>
            <person name="Frisvad J.C."/>
            <person name="Nielsen K.F."/>
            <person name="Lyhne E.K."/>
            <person name="Kogle M.E."/>
            <person name="Kuo A."/>
            <person name="Riley R."/>
            <person name="Clum A."/>
            <person name="Nolan M."/>
            <person name="Lipzen A."/>
            <person name="Salamov A."/>
            <person name="Henrissat B."/>
            <person name="Wiebenga A."/>
            <person name="De Vries R.P."/>
            <person name="Grigoriev I.V."/>
            <person name="Mortensen U.H."/>
            <person name="Andersen M.R."/>
            <person name="Baker S.E."/>
        </authorList>
    </citation>
    <scope>NUCLEOTIDE SEQUENCE [LARGE SCALE GENOMIC DNA]</scope>
    <source>
        <strain evidence="27 28">CBS 115572</strain>
    </source>
</reference>
<evidence type="ECO:0000256" key="16">
    <source>
        <dbReference type="ARBA" id="ARBA00023027"/>
    </source>
</evidence>
<evidence type="ECO:0000256" key="7">
    <source>
        <dbReference type="ARBA" id="ARBA00009320"/>
    </source>
</evidence>
<evidence type="ECO:0000256" key="15">
    <source>
        <dbReference type="ARBA" id="ARBA00023002"/>
    </source>
</evidence>
<dbReference type="InterPro" id="IPR012001">
    <property type="entry name" value="Thiamin_PyroP_enz_TPP-bd_dom"/>
</dbReference>
<dbReference type="PANTHER" id="PTHR43452">
    <property type="entry name" value="PYRUVATE DECARBOXYLASE"/>
    <property type="match status" value="1"/>
</dbReference>
<protein>
    <recommendedName>
        <fullName evidence="9">Pyruvate decarboxylase</fullName>
        <ecNumber evidence="8">4.1.1.1</ecNumber>
    </recommendedName>
</protein>
<dbReference type="EC" id="4.1.1.1" evidence="8"/>
<feature type="region of interest" description="Disordered" evidence="21">
    <location>
        <begin position="723"/>
        <end position="743"/>
    </location>
</feature>
<keyword evidence="10 20" id="KW-0479">Metal-binding</keyword>
<comment type="catalytic activity">
    <reaction evidence="1">
        <text>a 2-oxocarboxylate + H(+) = an aldehyde + CO2</text>
        <dbReference type="Rhea" id="RHEA:11628"/>
        <dbReference type="ChEBI" id="CHEBI:15378"/>
        <dbReference type="ChEBI" id="CHEBI:16526"/>
        <dbReference type="ChEBI" id="CHEBI:17478"/>
        <dbReference type="ChEBI" id="CHEBI:35179"/>
        <dbReference type="EC" id="4.1.1.1"/>
    </reaction>
</comment>
<dbReference type="GO" id="GO:0005829">
    <property type="term" value="C:cytosol"/>
    <property type="evidence" value="ECO:0007669"/>
    <property type="project" value="TreeGrafter"/>
</dbReference>
<feature type="domain" description="Alcohol dehydrogenase-like C-terminal" evidence="22">
    <location>
        <begin position="183"/>
        <end position="312"/>
    </location>
</feature>
<dbReference type="SUPFAM" id="SSF50129">
    <property type="entry name" value="GroES-like"/>
    <property type="match status" value="1"/>
</dbReference>
<dbReference type="OrthoDB" id="3970464at2759"/>
<evidence type="ECO:0000256" key="13">
    <source>
        <dbReference type="ARBA" id="ARBA00022842"/>
    </source>
</evidence>
<dbReference type="Gene3D" id="3.40.50.1220">
    <property type="entry name" value="TPP-binding domain"/>
    <property type="match status" value="1"/>
</dbReference>
<keyword evidence="16" id="KW-0520">NAD</keyword>
<keyword evidence="11" id="KW-0210">Decarboxylase</keyword>
<dbReference type="InterPro" id="IPR012000">
    <property type="entry name" value="Thiamin_PyroP_enz_cen_dom"/>
</dbReference>
<feature type="compositionally biased region" description="Polar residues" evidence="21">
    <location>
        <begin position="956"/>
        <end position="968"/>
    </location>
</feature>
<dbReference type="InterPro" id="IPR013149">
    <property type="entry name" value="ADH-like_C"/>
</dbReference>
<evidence type="ECO:0000256" key="6">
    <source>
        <dbReference type="ARBA" id="ARBA00008072"/>
    </source>
</evidence>
<dbReference type="Gene3D" id="3.40.50.970">
    <property type="match status" value="2"/>
</dbReference>
<evidence type="ECO:0000256" key="18">
    <source>
        <dbReference type="ARBA" id="ARBA00023239"/>
    </source>
</evidence>
<comment type="similarity">
    <text evidence="7">Belongs to the class-IV pyridoxal-phosphate-dependent aminotransferase family.</text>
</comment>
<dbReference type="InterPro" id="IPR047213">
    <property type="entry name" value="TPP_PYR_PDC_IPDC-like"/>
</dbReference>
<evidence type="ECO:0000259" key="23">
    <source>
        <dbReference type="Pfam" id="PF00205"/>
    </source>
</evidence>
<dbReference type="Pfam" id="PF00107">
    <property type="entry name" value="ADH_zinc_N"/>
    <property type="match status" value="1"/>
</dbReference>
<dbReference type="FunFam" id="3.40.50.970:FF:000024">
    <property type="entry name" value="Pyruvate decarboxylase isozyme"/>
    <property type="match status" value="1"/>
</dbReference>
<dbReference type="GO" id="GO:0004022">
    <property type="term" value="F:alcohol dehydrogenase (NAD+) activity"/>
    <property type="evidence" value="ECO:0007669"/>
    <property type="project" value="UniProtKB-ARBA"/>
</dbReference>
<dbReference type="InterPro" id="IPR043132">
    <property type="entry name" value="BCAT-like_C"/>
</dbReference>
<dbReference type="Pfam" id="PF00205">
    <property type="entry name" value="TPP_enzyme_M"/>
    <property type="match status" value="1"/>
</dbReference>
<dbReference type="InterPro" id="IPR011766">
    <property type="entry name" value="TPP_enzyme_TPP-bd"/>
</dbReference>
<dbReference type="FunFam" id="3.40.50.720:FF:000039">
    <property type="entry name" value="Alcohol dehydrogenase AdhP"/>
    <property type="match status" value="1"/>
</dbReference>
<evidence type="ECO:0000256" key="12">
    <source>
        <dbReference type="ARBA" id="ARBA00022833"/>
    </source>
</evidence>
<dbReference type="Pfam" id="PF02776">
    <property type="entry name" value="TPP_enzyme_N"/>
    <property type="match status" value="1"/>
</dbReference>
<dbReference type="Gene3D" id="3.90.180.10">
    <property type="entry name" value="Medium-chain alcohol dehydrogenases, catalytic domain"/>
    <property type="match status" value="1"/>
</dbReference>
<name>A0A317XEP7_9EURO</name>
<comment type="cofactor">
    <cofactor evidence="3 20">
        <name>Zn(2+)</name>
        <dbReference type="ChEBI" id="CHEBI:29105"/>
    </cofactor>
</comment>
<comment type="cofactor">
    <cofactor evidence="4">
        <name>thiamine diphosphate</name>
        <dbReference type="ChEBI" id="CHEBI:58937"/>
    </cofactor>
</comment>
<keyword evidence="13" id="KW-0460">Magnesium</keyword>
<dbReference type="EMBL" id="MSFK01000001">
    <property type="protein sequence ID" value="PWY96681.1"/>
    <property type="molecule type" value="Genomic_DNA"/>
</dbReference>
<evidence type="ECO:0000256" key="11">
    <source>
        <dbReference type="ARBA" id="ARBA00022793"/>
    </source>
</evidence>
<dbReference type="SUPFAM" id="SSF52467">
    <property type="entry name" value="DHS-like NAD/FAD-binding domain"/>
    <property type="match status" value="1"/>
</dbReference>
<evidence type="ECO:0000256" key="4">
    <source>
        <dbReference type="ARBA" id="ARBA00001964"/>
    </source>
</evidence>
<dbReference type="GeneID" id="37119030"/>
<evidence type="ECO:0000259" key="24">
    <source>
        <dbReference type="Pfam" id="PF02775"/>
    </source>
</evidence>
<evidence type="ECO:0000256" key="21">
    <source>
        <dbReference type="SAM" id="MobiDB-lite"/>
    </source>
</evidence>
<keyword evidence="15" id="KW-0560">Oxidoreductase</keyword>
<dbReference type="PROSITE" id="PS00770">
    <property type="entry name" value="AA_TRANSFER_CLASS_4"/>
    <property type="match status" value="1"/>
</dbReference>
<keyword evidence="17" id="KW-0786">Thiamine pyrophosphate</keyword>
<dbReference type="InterPro" id="IPR002328">
    <property type="entry name" value="ADH_Zn_CS"/>
</dbReference>
<keyword evidence="14 19" id="KW-0663">Pyridoxal phosphate</keyword>
<dbReference type="InterPro" id="IPR036291">
    <property type="entry name" value="NAD(P)-bd_dom_sf"/>
</dbReference>
<dbReference type="InterPro" id="IPR043131">
    <property type="entry name" value="BCAT-like_N"/>
</dbReference>
<dbReference type="Pfam" id="PF01063">
    <property type="entry name" value="Aminotran_4"/>
    <property type="match status" value="1"/>
</dbReference>
<feature type="region of interest" description="Disordered" evidence="21">
    <location>
        <begin position="956"/>
        <end position="1022"/>
    </location>
</feature>
<comment type="caution">
    <text evidence="27">The sequence shown here is derived from an EMBL/GenBank/DDBJ whole genome shotgun (WGS) entry which is preliminary data.</text>
</comment>
<dbReference type="GO" id="GO:0030976">
    <property type="term" value="F:thiamine pyrophosphate binding"/>
    <property type="evidence" value="ECO:0007669"/>
    <property type="project" value="InterPro"/>
</dbReference>